<dbReference type="PANTHER" id="PTHR43212:SF3">
    <property type="entry name" value="QUERCETIN 2,3-DIOXYGENASE"/>
    <property type="match status" value="1"/>
</dbReference>
<name>A0ABD3SCR1_9STRA</name>
<dbReference type="Proteomes" id="UP001530377">
    <property type="component" value="Unassembled WGS sequence"/>
</dbReference>
<gene>
    <name evidence="2" type="ORF">ACHAXA_005888</name>
</gene>
<organism evidence="2 3">
    <name type="scientific">Cyclostephanos tholiformis</name>
    <dbReference type="NCBI Taxonomy" id="382380"/>
    <lineage>
        <taxon>Eukaryota</taxon>
        <taxon>Sar</taxon>
        <taxon>Stramenopiles</taxon>
        <taxon>Ochrophyta</taxon>
        <taxon>Bacillariophyta</taxon>
        <taxon>Coscinodiscophyceae</taxon>
        <taxon>Thalassiosirophycidae</taxon>
        <taxon>Stephanodiscales</taxon>
        <taxon>Stephanodiscaceae</taxon>
        <taxon>Cyclostephanos</taxon>
    </lineage>
</organism>
<evidence type="ECO:0000313" key="2">
    <source>
        <dbReference type="EMBL" id="KAL3822255.1"/>
    </source>
</evidence>
<dbReference type="AlphaFoldDB" id="A0ABD3SCR1"/>
<dbReference type="Gene3D" id="2.60.120.10">
    <property type="entry name" value="Jelly Rolls"/>
    <property type="match status" value="2"/>
</dbReference>
<evidence type="ECO:0000313" key="3">
    <source>
        <dbReference type="Proteomes" id="UP001530377"/>
    </source>
</evidence>
<dbReference type="PANTHER" id="PTHR43212">
    <property type="entry name" value="QUERCETIN 2,3-DIOXYGENASE"/>
    <property type="match status" value="1"/>
</dbReference>
<dbReference type="InterPro" id="IPR011051">
    <property type="entry name" value="RmlC_Cupin_sf"/>
</dbReference>
<accession>A0ABD3SCR1</accession>
<dbReference type="Pfam" id="PF17954">
    <property type="entry name" value="Pirin_C_2"/>
    <property type="match status" value="1"/>
</dbReference>
<dbReference type="InterPro" id="IPR012093">
    <property type="entry name" value="Pirin"/>
</dbReference>
<dbReference type="InterPro" id="IPR041602">
    <property type="entry name" value="Quercetinase_C"/>
</dbReference>
<protein>
    <recommendedName>
        <fullName evidence="1">Quercetin 2,3-dioxygenase C-terminal cupin domain-containing protein</fullName>
    </recommendedName>
</protein>
<reference evidence="2 3" key="1">
    <citation type="submission" date="2024-10" db="EMBL/GenBank/DDBJ databases">
        <title>Updated reference genomes for cyclostephanoid diatoms.</title>
        <authorList>
            <person name="Roberts W.R."/>
            <person name="Alverson A.J."/>
        </authorList>
    </citation>
    <scope>NUCLEOTIDE SEQUENCE [LARGE SCALE GENOMIC DNA]</scope>
    <source>
        <strain evidence="2 3">AJA228-03</strain>
    </source>
</reference>
<comment type="caution">
    <text evidence="2">The sequence shown here is derived from an EMBL/GenBank/DDBJ whole genome shotgun (WGS) entry which is preliminary data.</text>
</comment>
<keyword evidence="3" id="KW-1185">Reference proteome</keyword>
<dbReference type="SUPFAM" id="SSF51182">
    <property type="entry name" value="RmlC-like cupins"/>
    <property type="match status" value="1"/>
</dbReference>
<feature type="domain" description="Quercetin 2,3-dioxygenase C-terminal cupin" evidence="1">
    <location>
        <begin position="75"/>
        <end position="139"/>
    </location>
</feature>
<proteinExistence type="predicted"/>
<dbReference type="InterPro" id="IPR014710">
    <property type="entry name" value="RmlC-like_jellyroll"/>
</dbReference>
<evidence type="ECO:0000259" key="1">
    <source>
        <dbReference type="Pfam" id="PF17954"/>
    </source>
</evidence>
<dbReference type="EMBL" id="JALLPB020000070">
    <property type="protein sequence ID" value="KAL3822255.1"/>
    <property type="molecule type" value="Genomic_DNA"/>
</dbReference>
<sequence length="183" mass="20367">MTAGRGVRHSEFNLEKEKGLRFIQSWIVPRREGFVPRYGSFDPAHYGGVKRGSEDAFTARNKWRHLVSDTQDESNDALIRIEQDANMFVIEMDADQTVDFLIKDDRMAYILCVEGSVKLTCAESGNEVILQRHDGCEITPGGSDNTTLAFNAIGSEEVEGSEIAAHVLMFEMALVDGSGRSDF</sequence>